<dbReference type="EMBL" id="SUMC01000006">
    <property type="protein sequence ID" value="TKA11911.1"/>
    <property type="molecule type" value="Genomic_DNA"/>
</dbReference>
<accession>A0A4U0STU8</accession>
<proteinExistence type="predicted"/>
<comment type="caution">
    <text evidence="1">The sequence shown here is derived from an EMBL/GenBank/DDBJ whole genome shotgun (WGS) entry which is preliminary data.</text>
</comment>
<protein>
    <submittedName>
        <fullName evidence="1">Uncharacterized protein</fullName>
    </submittedName>
</protein>
<evidence type="ECO:0000313" key="1">
    <source>
        <dbReference type="EMBL" id="TKA11911.1"/>
    </source>
</evidence>
<sequence length="74" mass="8336">MGPTLALTVGTDAGRRYLAFLLCSRAKKQLPLALGTFLDWAYTARLLRLSGTGYQFRHRELQQWLVRHPAPPAP</sequence>
<dbReference type="AlphaFoldDB" id="A0A4U0STU8"/>
<organism evidence="1 2">
    <name type="scientific">Actinacidiphila oryziradicis</name>
    <dbReference type="NCBI Taxonomy" id="2571141"/>
    <lineage>
        <taxon>Bacteria</taxon>
        <taxon>Bacillati</taxon>
        <taxon>Actinomycetota</taxon>
        <taxon>Actinomycetes</taxon>
        <taxon>Kitasatosporales</taxon>
        <taxon>Streptomycetaceae</taxon>
        <taxon>Actinacidiphila</taxon>
    </lineage>
</organism>
<keyword evidence="2" id="KW-1185">Reference proteome</keyword>
<gene>
    <name evidence="1" type="ORF">FCI23_08790</name>
</gene>
<reference evidence="1 2" key="1">
    <citation type="submission" date="2019-04" db="EMBL/GenBank/DDBJ databases">
        <title>Streptomyces oryziradicis sp. nov., a novel actinomycete isolated from rhizosphere soil of rice (Oryza sativa L.).</title>
        <authorList>
            <person name="Li C."/>
        </authorList>
    </citation>
    <scope>NUCLEOTIDE SEQUENCE [LARGE SCALE GENOMIC DNA]</scope>
    <source>
        <strain evidence="1 2">NEAU-C40</strain>
    </source>
</reference>
<dbReference type="OrthoDB" id="419058at2"/>
<evidence type="ECO:0000313" key="2">
    <source>
        <dbReference type="Proteomes" id="UP000305778"/>
    </source>
</evidence>
<dbReference type="Proteomes" id="UP000305778">
    <property type="component" value="Unassembled WGS sequence"/>
</dbReference>
<dbReference type="RefSeq" id="WP_136722907.1">
    <property type="nucleotide sequence ID" value="NZ_SUMC01000006.1"/>
</dbReference>
<name>A0A4U0STU8_9ACTN</name>